<name>A0ABM5K9S0_DIAVI</name>
<proteinExistence type="predicted"/>
<evidence type="ECO:0000256" key="1">
    <source>
        <dbReference type="SAM" id="Coils"/>
    </source>
</evidence>
<organism evidence="2 3">
    <name type="scientific">Diabrotica virgifera virgifera</name>
    <name type="common">western corn rootworm</name>
    <dbReference type="NCBI Taxonomy" id="50390"/>
    <lineage>
        <taxon>Eukaryota</taxon>
        <taxon>Metazoa</taxon>
        <taxon>Ecdysozoa</taxon>
        <taxon>Arthropoda</taxon>
        <taxon>Hexapoda</taxon>
        <taxon>Insecta</taxon>
        <taxon>Pterygota</taxon>
        <taxon>Neoptera</taxon>
        <taxon>Endopterygota</taxon>
        <taxon>Coleoptera</taxon>
        <taxon>Polyphaga</taxon>
        <taxon>Cucujiformia</taxon>
        <taxon>Chrysomeloidea</taxon>
        <taxon>Chrysomelidae</taxon>
        <taxon>Galerucinae</taxon>
        <taxon>Diabroticina</taxon>
        <taxon>Diabroticites</taxon>
        <taxon>Diabrotica</taxon>
    </lineage>
</organism>
<dbReference type="RefSeq" id="XP_050506934.1">
    <property type="nucleotide sequence ID" value="XM_050650977.1"/>
</dbReference>
<accession>A0ABM5K9S0</accession>
<protein>
    <submittedName>
        <fullName evidence="2">Uncharacterized protein</fullName>
    </submittedName>
</protein>
<dbReference type="GeneID" id="126884759"/>
<keyword evidence="1" id="KW-0175">Coiled coil</keyword>
<keyword evidence="3" id="KW-1185">Reference proteome</keyword>
<evidence type="ECO:0000313" key="2">
    <source>
        <dbReference type="EnsemblMetazoa" id="XP_050506934.1"/>
    </source>
</evidence>
<evidence type="ECO:0000313" key="3">
    <source>
        <dbReference type="Proteomes" id="UP001652700"/>
    </source>
</evidence>
<reference evidence="2" key="1">
    <citation type="submission" date="2025-05" db="UniProtKB">
        <authorList>
            <consortium name="EnsemblMetazoa"/>
        </authorList>
    </citation>
    <scope>IDENTIFICATION</scope>
</reference>
<sequence length="185" mass="21715">MDNISEQLKLMAENKVEQERRAKLITQLSGKKYDLQKSLKETESEIDLKQCELEKVKKEVITLSCELPLWQEKEKVARECFRDLVRQVVEMDDKVTSVQTDLWTSINEWITSSSQQLKKNVLAGNSTKSNSPELEERIKHERIEQIKLEGQLEAVKAYEKFLYRKVDEILRIKDIIDDVDNRCSI</sequence>
<feature type="coiled-coil region" evidence="1">
    <location>
        <begin position="1"/>
        <end position="59"/>
    </location>
</feature>
<dbReference type="EnsemblMetazoa" id="XM_050650977.1">
    <property type="protein sequence ID" value="XP_050506934.1"/>
    <property type="gene ID" value="LOC126884759"/>
</dbReference>
<dbReference type="Proteomes" id="UP001652700">
    <property type="component" value="Unplaced"/>
</dbReference>